<feature type="coiled-coil region" evidence="2">
    <location>
        <begin position="33"/>
        <end position="67"/>
    </location>
</feature>
<dbReference type="InterPro" id="IPR058647">
    <property type="entry name" value="BSH_CzcB-like"/>
</dbReference>
<feature type="domain" description="CzcB-like barrel-sandwich hybrid" evidence="5">
    <location>
        <begin position="100"/>
        <end position="218"/>
    </location>
</feature>
<dbReference type="Pfam" id="PF25989">
    <property type="entry name" value="YknX_C"/>
    <property type="match status" value="1"/>
</dbReference>
<evidence type="ECO:0000313" key="7">
    <source>
        <dbReference type="EMBL" id="SHF80418.1"/>
    </source>
</evidence>
<reference evidence="8" key="1">
    <citation type="submission" date="2016-11" db="EMBL/GenBank/DDBJ databases">
        <authorList>
            <person name="Varghese N."/>
            <person name="Submissions S."/>
        </authorList>
    </citation>
    <scope>NUCLEOTIDE SEQUENCE [LARGE SCALE GENOMIC DNA]</scope>
    <source>
        <strain evidence="8">DSM 24579</strain>
    </source>
</reference>
<gene>
    <name evidence="7" type="ORF">SAMN05444483_102435</name>
</gene>
<dbReference type="GO" id="GO:1990281">
    <property type="term" value="C:efflux pump complex"/>
    <property type="evidence" value="ECO:0007669"/>
    <property type="project" value="TreeGrafter"/>
</dbReference>
<evidence type="ECO:0000259" key="5">
    <source>
        <dbReference type="Pfam" id="PF25973"/>
    </source>
</evidence>
<dbReference type="Pfam" id="PF25973">
    <property type="entry name" value="BSH_CzcB"/>
    <property type="match status" value="1"/>
</dbReference>
<dbReference type="NCBIfam" id="TIGR01730">
    <property type="entry name" value="RND_mfp"/>
    <property type="match status" value="1"/>
</dbReference>
<feature type="domain" description="YknX-like C-terminal permuted SH3-like" evidence="6">
    <location>
        <begin position="311"/>
        <end position="385"/>
    </location>
</feature>
<dbReference type="PROSITE" id="PS51257">
    <property type="entry name" value="PROKAR_LIPOPROTEIN"/>
    <property type="match status" value="1"/>
</dbReference>
<accession>A0A1M5EMA3</accession>
<keyword evidence="8" id="KW-1185">Reference proteome</keyword>
<proteinExistence type="inferred from homology"/>
<evidence type="ECO:0000259" key="3">
    <source>
        <dbReference type="Pfam" id="PF25893"/>
    </source>
</evidence>
<dbReference type="InterPro" id="IPR058637">
    <property type="entry name" value="YknX-like_C"/>
</dbReference>
<dbReference type="EMBL" id="FQVT01000002">
    <property type="protein sequence ID" value="SHF80418.1"/>
    <property type="molecule type" value="Genomic_DNA"/>
</dbReference>
<feature type="domain" description="CusB-like beta-barrel" evidence="4">
    <location>
        <begin position="232"/>
        <end position="304"/>
    </location>
</feature>
<evidence type="ECO:0000259" key="6">
    <source>
        <dbReference type="Pfam" id="PF25989"/>
    </source>
</evidence>
<evidence type="ECO:0000259" key="4">
    <source>
        <dbReference type="Pfam" id="PF25954"/>
    </source>
</evidence>
<dbReference type="InterPro" id="IPR006143">
    <property type="entry name" value="RND_pump_MFP"/>
</dbReference>
<dbReference type="GO" id="GO:0015562">
    <property type="term" value="F:efflux transmembrane transporter activity"/>
    <property type="evidence" value="ECO:0007669"/>
    <property type="project" value="TreeGrafter"/>
</dbReference>
<dbReference type="PANTHER" id="PTHR30469:SF15">
    <property type="entry name" value="HLYD FAMILY OF SECRETION PROTEINS"/>
    <property type="match status" value="1"/>
</dbReference>
<feature type="domain" description="CzcB-like alpha-helical hairpin" evidence="3">
    <location>
        <begin position="134"/>
        <end position="191"/>
    </location>
</feature>
<dbReference type="AlphaFoldDB" id="A0A1M5EMA3"/>
<evidence type="ECO:0000256" key="1">
    <source>
        <dbReference type="ARBA" id="ARBA00009477"/>
    </source>
</evidence>
<dbReference type="OrthoDB" id="9806939at2"/>
<dbReference type="InterPro" id="IPR058648">
    <property type="entry name" value="HH_CzcB-like"/>
</dbReference>
<keyword evidence="2" id="KW-0175">Coiled coil</keyword>
<evidence type="ECO:0000256" key="2">
    <source>
        <dbReference type="SAM" id="Coils"/>
    </source>
</evidence>
<dbReference type="Gene3D" id="2.40.420.20">
    <property type="match status" value="1"/>
</dbReference>
<dbReference type="Gene3D" id="1.10.287.470">
    <property type="entry name" value="Helix hairpin bin"/>
    <property type="match status" value="1"/>
</dbReference>
<comment type="similarity">
    <text evidence="1">Belongs to the membrane fusion protein (MFP) (TC 8.A.1) family.</text>
</comment>
<name>A0A1M5EMA3_SALEC</name>
<organism evidence="7 8">
    <name type="scientific">Salegentibacter echinorum</name>
    <dbReference type="NCBI Taxonomy" id="1073325"/>
    <lineage>
        <taxon>Bacteria</taxon>
        <taxon>Pseudomonadati</taxon>
        <taxon>Bacteroidota</taxon>
        <taxon>Flavobacteriia</taxon>
        <taxon>Flavobacteriales</taxon>
        <taxon>Flavobacteriaceae</taxon>
        <taxon>Salegentibacter</taxon>
    </lineage>
</organism>
<evidence type="ECO:0000313" key="8">
    <source>
        <dbReference type="Proteomes" id="UP000183945"/>
    </source>
</evidence>
<dbReference type="InterPro" id="IPR058792">
    <property type="entry name" value="Beta-barrel_RND_2"/>
</dbReference>
<protein>
    <submittedName>
        <fullName evidence="7">RND family efflux transporter, MFP subunit</fullName>
    </submittedName>
</protein>
<dbReference type="Gene3D" id="2.40.50.100">
    <property type="match status" value="1"/>
</dbReference>
<feature type="coiled-coil region" evidence="2">
    <location>
        <begin position="138"/>
        <end position="189"/>
    </location>
</feature>
<dbReference type="Pfam" id="PF25954">
    <property type="entry name" value="Beta-barrel_RND_2"/>
    <property type="match status" value="1"/>
</dbReference>
<dbReference type="SUPFAM" id="SSF111369">
    <property type="entry name" value="HlyD-like secretion proteins"/>
    <property type="match status" value="1"/>
</dbReference>
<sequence>MKKLAFLISIPILIVSCGKNEQSVEKLIENGNLSEIRNKKSELSKEQSELNAKIDRLDEAIHKLDKSKRLDLVTTHKIGDTLFKHYAEVQGDVTTNENIIIYPEYSGILSEVRVKEGQNIKKGQVLAKIDDGGLSSELAQLETNANLAKTTYERQKRLWDQNIGSEIQYLETKANYEGLKSSVNRLKAQLEKTVVRAPFSGIIDEVFTEEGEVVSPGQNRLFQLVNLSDMYIKAEVPESYLNHISKGTEVLVDISSLNKDFEGKIRRVGNTINPNNRSFTIEVAIPNEQGKIKPNQIATLKLNDYTAENAMVVPENALLKNAKGESVVFVIEEETGENEAKARRVIVETGYSYKDMVEITSGLEPQQTLILEGAKNLRDGQKVKIRN</sequence>
<dbReference type="Gene3D" id="2.40.30.170">
    <property type="match status" value="1"/>
</dbReference>
<dbReference type="PANTHER" id="PTHR30469">
    <property type="entry name" value="MULTIDRUG RESISTANCE PROTEIN MDTA"/>
    <property type="match status" value="1"/>
</dbReference>
<dbReference type="STRING" id="1073325.SAMN05444483_102435"/>
<dbReference type="Pfam" id="PF25893">
    <property type="entry name" value="HH_CzcB"/>
    <property type="match status" value="1"/>
</dbReference>
<dbReference type="Proteomes" id="UP000183945">
    <property type="component" value="Unassembled WGS sequence"/>
</dbReference>